<dbReference type="AlphaFoldDB" id="A0A6J5ED59"/>
<sequence length="83" mass="8899">MLEVDDERIVRASRHDEAETARLVGAAAGRLATSAAVGAGRHRVAEAMHDTEESDTDRLAREIAMQFTTQNAANAWLPLAPAS</sequence>
<name>A0A6J5ED59_9BURK</name>
<organism evidence="1 2">
    <name type="scientific">Burkholderia puraquae</name>
    <dbReference type="NCBI Taxonomy" id="1904757"/>
    <lineage>
        <taxon>Bacteria</taxon>
        <taxon>Pseudomonadati</taxon>
        <taxon>Pseudomonadota</taxon>
        <taxon>Betaproteobacteria</taxon>
        <taxon>Burkholderiales</taxon>
        <taxon>Burkholderiaceae</taxon>
        <taxon>Burkholderia</taxon>
        <taxon>Burkholderia cepacia complex</taxon>
    </lineage>
</organism>
<protein>
    <submittedName>
        <fullName evidence="1">Uncharacterized protein</fullName>
    </submittedName>
</protein>
<accession>A0A6J5ED59</accession>
<gene>
    <name evidence="1" type="ORF">LMG29660_05005</name>
</gene>
<dbReference type="Proteomes" id="UP000494135">
    <property type="component" value="Unassembled WGS sequence"/>
</dbReference>
<evidence type="ECO:0000313" key="2">
    <source>
        <dbReference type="Proteomes" id="UP000494135"/>
    </source>
</evidence>
<reference evidence="1 2" key="1">
    <citation type="submission" date="2020-04" db="EMBL/GenBank/DDBJ databases">
        <authorList>
            <person name="De Canck E."/>
        </authorList>
    </citation>
    <scope>NUCLEOTIDE SEQUENCE [LARGE SCALE GENOMIC DNA]</scope>
    <source>
        <strain evidence="1 2">LMG 29660</strain>
    </source>
</reference>
<evidence type="ECO:0000313" key="1">
    <source>
        <dbReference type="EMBL" id="CAB3764560.1"/>
    </source>
</evidence>
<proteinExistence type="predicted"/>
<dbReference type="EMBL" id="CADIKG010000015">
    <property type="protein sequence ID" value="CAB3764560.1"/>
    <property type="molecule type" value="Genomic_DNA"/>
</dbReference>